<evidence type="ECO:0000313" key="1">
    <source>
        <dbReference type="EMBL" id="KGF71452.1"/>
    </source>
</evidence>
<sequence length="205" mass="24346">MRILIEALEQLEYWLWQNHPELASSMVSGLTIDEIDTILHELPGQVTQEIREFYQWTNGSEIFLTPCHFDEPLRIMPLRTAIQYTSEPNSFLEQRINIPKLVMFWESERWLHLAICDETKASPILVITDDDFTRLAYSSLTSMVLTNLECYQKEIIKIEVRDSWIRLKLNDEPSRKEFNAIRNRNNQTFELSSFQERHNLEVIQI</sequence>
<accession>A0A098THJ9</accession>
<dbReference type="OrthoDB" id="513405at2"/>
<proteinExistence type="predicted"/>
<evidence type="ECO:0000313" key="2">
    <source>
        <dbReference type="Proteomes" id="UP000030170"/>
    </source>
</evidence>
<protein>
    <recommendedName>
        <fullName evidence="3">Knr4/Smi1-like domain-containing protein</fullName>
    </recommendedName>
</protein>
<organism evidence="1 2">
    <name type="scientific">Neosynechococcus sphagnicola sy1</name>
    <dbReference type="NCBI Taxonomy" id="1497020"/>
    <lineage>
        <taxon>Bacteria</taxon>
        <taxon>Bacillati</taxon>
        <taxon>Cyanobacteriota</taxon>
        <taxon>Cyanophyceae</taxon>
        <taxon>Neosynechococcales</taxon>
        <taxon>Neosynechococcaceae</taxon>
        <taxon>Neosynechococcus</taxon>
    </lineage>
</organism>
<comment type="caution">
    <text evidence="1">The sequence shown here is derived from an EMBL/GenBank/DDBJ whole genome shotgun (WGS) entry which is preliminary data.</text>
</comment>
<dbReference type="EMBL" id="JJML01000075">
    <property type="protein sequence ID" value="KGF71452.1"/>
    <property type="molecule type" value="Genomic_DNA"/>
</dbReference>
<dbReference type="Proteomes" id="UP000030170">
    <property type="component" value="Unassembled WGS sequence"/>
</dbReference>
<dbReference type="RefSeq" id="WP_036536779.1">
    <property type="nucleotide sequence ID" value="NZ_JJML01000075.1"/>
</dbReference>
<reference evidence="1 2" key="1">
    <citation type="journal article" date="2014" name="Mol. Ecol.">
        <title>Evolution of Synechococcus.</title>
        <authorList>
            <person name="Dvorak P."/>
            <person name="Casamatta D."/>
            <person name="Hasler P."/>
            <person name="Poulickova A."/>
            <person name="Ondrej V."/>
            <person name="Sanges R."/>
        </authorList>
    </citation>
    <scope>NUCLEOTIDE SEQUENCE [LARGE SCALE GENOMIC DNA]</scope>
    <source>
        <strain evidence="1 2">CAUP A 1101</strain>
    </source>
</reference>
<keyword evidence="2" id="KW-1185">Reference proteome</keyword>
<name>A0A098THJ9_9CYAN</name>
<gene>
    <name evidence="1" type="ORF">DO97_19605</name>
</gene>
<evidence type="ECO:0008006" key="3">
    <source>
        <dbReference type="Google" id="ProtNLM"/>
    </source>
</evidence>
<dbReference type="STRING" id="1497020.DO97_19605"/>
<dbReference type="AlphaFoldDB" id="A0A098THJ9"/>